<keyword evidence="1" id="KW-0805">Transcription regulation</keyword>
<evidence type="ECO:0000259" key="4">
    <source>
        <dbReference type="PROSITE" id="PS01124"/>
    </source>
</evidence>
<evidence type="ECO:0000313" key="8">
    <source>
        <dbReference type="Proteomes" id="UP000194977"/>
    </source>
</evidence>
<evidence type="ECO:0000313" key="7">
    <source>
        <dbReference type="Proteomes" id="UP000194800"/>
    </source>
</evidence>
<proteinExistence type="predicted"/>
<gene>
    <name evidence="6" type="ORF">B6C91_10850</name>
    <name evidence="5" type="ORF">B6D08_13540</name>
</gene>
<keyword evidence="3" id="KW-0804">Transcription</keyword>
<accession>A0A242NEZ5</accession>
<dbReference type="GO" id="GO:0003700">
    <property type="term" value="F:DNA-binding transcription factor activity"/>
    <property type="evidence" value="ECO:0007669"/>
    <property type="project" value="InterPro"/>
</dbReference>
<dbReference type="InterPro" id="IPR018060">
    <property type="entry name" value="HTH_AraC"/>
</dbReference>
<protein>
    <recommendedName>
        <fullName evidence="4">HTH araC/xylS-type domain-containing protein</fullName>
    </recommendedName>
</protein>
<dbReference type="InterPro" id="IPR009057">
    <property type="entry name" value="Homeodomain-like_sf"/>
</dbReference>
<dbReference type="Proteomes" id="UP000194977">
    <property type="component" value="Unassembled WGS sequence"/>
</dbReference>
<evidence type="ECO:0000313" key="5">
    <source>
        <dbReference type="EMBL" id="OTP97780.1"/>
    </source>
</evidence>
<dbReference type="Pfam" id="PF12833">
    <property type="entry name" value="HTH_18"/>
    <property type="match status" value="1"/>
</dbReference>
<comment type="caution">
    <text evidence="5">The sequence shown here is derived from an EMBL/GenBank/DDBJ whole genome shotgun (WGS) entry which is preliminary data.</text>
</comment>
<dbReference type="InterPro" id="IPR053142">
    <property type="entry name" value="PchR_regulatory_protein"/>
</dbReference>
<dbReference type="EMBL" id="NARP01000052">
    <property type="protein sequence ID" value="OTP97780.1"/>
    <property type="molecule type" value="Genomic_DNA"/>
</dbReference>
<sequence length="303" mass="35482">MHLYEMLNNYKSDNNIYGSISIELQPGLSVSMVTAEHLNAIDVYKQFPSSNNYLCFNCQLQGELNVKVKDRQFITHKGDLTFGFANGETFHLQHSKDFCNIEVMIIPKLLDVLIKDMDFHFSCLSAKVDFFLQHLQIHQSINVLSCARQLFYLMQNTDCKVTNRLLLYAHVLKYLNWYFKSFDSLLTKEEFTQWEYEQFNHVRNYLVSDLTNPPTIEWLAKQVGINQSKLKKGFKQVFGKSIYAYFLTERMNKAKQLLMENSVTETAVMMGYSNISHFSSAFRKQFGVLPKEIRRQNSNFLNE</sequence>
<name>A0A242NEZ5_9GAMM</name>
<dbReference type="PANTHER" id="PTHR47893:SF1">
    <property type="entry name" value="REGULATORY PROTEIN PCHR"/>
    <property type="match status" value="1"/>
</dbReference>
<keyword evidence="2" id="KW-0238">DNA-binding</keyword>
<evidence type="ECO:0000256" key="3">
    <source>
        <dbReference type="ARBA" id="ARBA00023163"/>
    </source>
</evidence>
<dbReference type="EMBL" id="NART01000061">
    <property type="protein sequence ID" value="OTQ08904.1"/>
    <property type="molecule type" value="Genomic_DNA"/>
</dbReference>
<feature type="domain" description="HTH araC/xylS-type" evidence="4">
    <location>
        <begin position="200"/>
        <end position="296"/>
    </location>
</feature>
<reference evidence="7 8" key="1">
    <citation type="submission" date="2017-03" db="EMBL/GenBank/DDBJ databases">
        <title>Comparative genomics of honeybee gut symbionts reveal geographically distinct and subgroup specific antibiotic resistance.</title>
        <authorList>
            <person name="Ludvigsen J."/>
            <person name="Porcellato D."/>
            <person name="Labee-Lund T.M."/>
            <person name="Amdam G.V."/>
            <person name="Rudi K."/>
        </authorList>
    </citation>
    <scope>NUCLEOTIDE SEQUENCE [LARGE SCALE GENOMIC DNA]</scope>
    <source>
        <strain evidence="5 8">A-7-12</strain>
        <strain evidence="6 7">A-9-12</strain>
    </source>
</reference>
<dbReference type="PANTHER" id="PTHR47893">
    <property type="entry name" value="REGULATORY PROTEIN PCHR"/>
    <property type="match status" value="1"/>
</dbReference>
<dbReference type="PRINTS" id="PR00032">
    <property type="entry name" value="HTHARAC"/>
</dbReference>
<dbReference type="SMART" id="SM00342">
    <property type="entry name" value="HTH_ARAC"/>
    <property type="match status" value="1"/>
</dbReference>
<dbReference type="PROSITE" id="PS01124">
    <property type="entry name" value="HTH_ARAC_FAMILY_2"/>
    <property type="match status" value="1"/>
</dbReference>
<dbReference type="InterPro" id="IPR018062">
    <property type="entry name" value="HTH_AraC-typ_CS"/>
</dbReference>
<dbReference type="OrthoDB" id="2547276at2"/>
<dbReference type="Proteomes" id="UP000194800">
    <property type="component" value="Unassembled WGS sequence"/>
</dbReference>
<dbReference type="AlphaFoldDB" id="A0A242NEZ5"/>
<evidence type="ECO:0000256" key="2">
    <source>
        <dbReference type="ARBA" id="ARBA00023125"/>
    </source>
</evidence>
<dbReference type="GO" id="GO:0043565">
    <property type="term" value="F:sequence-specific DNA binding"/>
    <property type="evidence" value="ECO:0007669"/>
    <property type="project" value="InterPro"/>
</dbReference>
<dbReference type="RefSeq" id="WP_086272359.1">
    <property type="nucleotide sequence ID" value="NZ_MZNE01000071.1"/>
</dbReference>
<dbReference type="Gene3D" id="1.10.10.60">
    <property type="entry name" value="Homeodomain-like"/>
    <property type="match status" value="2"/>
</dbReference>
<dbReference type="InterPro" id="IPR020449">
    <property type="entry name" value="Tscrpt_reg_AraC-type_HTH"/>
</dbReference>
<evidence type="ECO:0000313" key="6">
    <source>
        <dbReference type="EMBL" id="OTQ08904.1"/>
    </source>
</evidence>
<dbReference type="SUPFAM" id="SSF46689">
    <property type="entry name" value="Homeodomain-like"/>
    <property type="match status" value="2"/>
</dbReference>
<organism evidence="5 8">
    <name type="scientific">Gilliamella apicola</name>
    <dbReference type="NCBI Taxonomy" id="1196095"/>
    <lineage>
        <taxon>Bacteria</taxon>
        <taxon>Pseudomonadati</taxon>
        <taxon>Pseudomonadota</taxon>
        <taxon>Gammaproteobacteria</taxon>
        <taxon>Orbales</taxon>
        <taxon>Orbaceae</taxon>
        <taxon>Gilliamella</taxon>
    </lineage>
</organism>
<evidence type="ECO:0000256" key="1">
    <source>
        <dbReference type="ARBA" id="ARBA00023015"/>
    </source>
</evidence>
<dbReference type="PROSITE" id="PS00041">
    <property type="entry name" value="HTH_ARAC_FAMILY_1"/>
    <property type="match status" value="1"/>
</dbReference>
<keyword evidence="7" id="KW-1185">Reference proteome</keyword>